<evidence type="ECO:0000313" key="4">
    <source>
        <dbReference type="Proteomes" id="UP000243579"/>
    </source>
</evidence>
<protein>
    <recommendedName>
        <fullName evidence="5">Mediator complex subunit Med12 LCEWAV-domain domain-containing protein</fullName>
    </recommendedName>
</protein>
<dbReference type="STRING" id="1202772.A0A1V9ZIK6"/>
<evidence type="ECO:0008006" key="5">
    <source>
        <dbReference type="Google" id="ProtNLM"/>
    </source>
</evidence>
<keyword evidence="4" id="KW-1185">Reference proteome</keyword>
<accession>A0A1V9ZIK6</accession>
<comment type="caution">
    <text evidence="3">The sequence shown here is derived from an EMBL/GenBank/DDBJ whole genome shotgun (WGS) entry which is preliminary data.</text>
</comment>
<feature type="transmembrane region" description="Helical" evidence="2">
    <location>
        <begin position="1611"/>
        <end position="1637"/>
    </location>
</feature>
<keyword evidence="2" id="KW-0472">Membrane</keyword>
<gene>
    <name evidence="3" type="ORF">ACHHYP_10031</name>
</gene>
<organism evidence="3 4">
    <name type="scientific">Achlya hypogyna</name>
    <name type="common">Oomycete</name>
    <name type="synonym">Protoachlya hypogyna</name>
    <dbReference type="NCBI Taxonomy" id="1202772"/>
    <lineage>
        <taxon>Eukaryota</taxon>
        <taxon>Sar</taxon>
        <taxon>Stramenopiles</taxon>
        <taxon>Oomycota</taxon>
        <taxon>Saprolegniomycetes</taxon>
        <taxon>Saprolegniales</taxon>
        <taxon>Achlyaceae</taxon>
        <taxon>Achlya</taxon>
    </lineage>
</organism>
<dbReference type="OrthoDB" id="75376at2759"/>
<evidence type="ECO:0000313" key="3">
    <source>
        <dbReference type="EMBL" id="OQR97807.1"/>
    </source>
</evidence>
<feature type="region of interest" description="Disordered" evidence="1">
    <location>
        <begin position="87"/>
        <end position="113"/>
    </location>
</feature>
<feature type="region of interest" description="Disordered" evidence="1">
    <location>
        <begin position="1"/>
        <end position="45"/>
    </location>
</feature>
<dbReference type="EMBL" id="JNBR01000096">
    <property type="protein sequence ID" value="OQR97807.1"/>
    <property type="molecule type" value="Genomic_DNA"/>
</dbReference>
<keyword evidence="2" id="KW-0812">Transmembrane</keyword>
<proteinExistence type="predicted"/>
<keyword evidence="2" id="KW-1133">Transmembrane helix</keyword>
<reference evidence="3 4" key="1">
    <citation type="journal article" date="2014" name="Genome Biol. Evol.">
        <title>The secreted proteins of Achlya hypogyna and Thraustotheca clavata identify the ancestral oomycete secretome and reveal gene acquisitions by horizontal gene transfer.</title>
        <authorList>
            <person name="Misner I."/>
            <person name="Blouin N."/>
            <person name="Leonard G."/>
            <person name="Richards T.A."/>
            <person name="Lane C.E."/>
        </authorList>
    </citation>
    <scope>NUCLEOTIDE SEQUENCE [LARGE SCALE GENOMIC DNA]</scope>
    <source>
        <strain evidence="3 4">ATCC 48635</strain>
    </source>
</reference>
<name>A0A1V9ZIK6_ACHHY</name>
<evidence type="ECO:0000256" key="2">
    <source>
        <dbReference type="SAM" id="Phobius"/>
    </source>
</evidence>
<dbReference type="Proteomes" id="UP000243579">
    <property type="component" value="Unassembled WGS sequence"/>
</dbReference>
<evidence type="ECO:0000256" key="1">
    <source>
        <dbReference type="SAM" id="MobiDB-lite"/>
    </source>
</evidence>
<sequence>MPGPPPMANGRTDGEYRSHSASRAPPSHGVQRRPSATRPAFLSTQSQRLQKRQELLEMNSFQGPIEDTTTLRHALSVFGLDPRYLKDPENPNSTPAVGIPGVSPTHPSNPEEQYHHFAKRRSAYVAQIARGLGAMPGNWHKQYAFFSDRTPLFDRLPDVAALSLTRPAPSPTSGFVEFVYKQVRRFAEPGAHHQWMLDLARGKFTLADMIQTYGGIAHESWLPTDDSKCPILDSVAKYRVGLLEATWYIQANVVYQELHALRRDTDHRAGDWFYHSKRFQRRAHEWTGLLLQSLVASARQSFDELPVPPVTPPAPAKVAKGKKSAVKAPPPLPPVPAISHLDKCVYLLRLSAYQFQLHLLDRNRYLQGLLALYQKCLEPRAGGAPELPLPLPLVVQLLRTLHGLLPDMLEHPMCVKLLVKIVLQHLQLLVADGAVASLAVEALVCGMCHLLRDVLLYATDHLVHLRDDVLQAWPAYVLSDRFFDRTQYSDAAIARCVAQCQAKLAEVSARIARLKEFHAVIARKRPKDAPCDKKQRHDVEIFELLDEFHGGKTKLEVDEVYAQIFQDDPVSIDVHAVHAVCEWAVSIYRPQEYKFLSVVFLLETHNHALCQRDLGPRQHASYLQEPLTAFLHAFVPAHGVELASLFDLFSLLVRRRLFFTDAFIAAMALYLEPAGAPSPLLSPSFHFEFGPHRGGFKDIANLTEADRLRLYLWQFPRGPAPFGSVALRGAAEDEAVVSMWMALVGVTPEELQRSRALERVLGLCWHVFSTLPTSELDVMAKVYELYMLIKKLSAHDKTRVTAWLLQHVYADDGFFVLSELVNVEFTLRLVLLLLELTDVLAMLQVVIHFLRHAPVYMVKTVLMPLLERHQMTFYASQDLLALIQAYEYRCRQFRKANFDPDDKVQTIAMFVARIYQSNSKALDKALKALELPSPPEVLMKAFFAILKEDKLKSDPTKDLSLEGVNPKCAFPKDKDTMGPDLAAVLAKVLAALAPTDEPSAPLDRSFPHLMGTVDASEAACKDAAVEDGVNALLAYNPTTSQQRIFIFRAVLTDVMDKWLALLASVAAKKPAATSGGMRQVNLTYPAHVHRCVRLLRDFIDAQEETDRKLIRDTLLAWLHREVIVGFNGQEVKADAKAKAKHPFLTRGDAGGREAYQLNLKGRLDKTQYGLKLFLVSLVLHGVVDLTQVLRFVLVPGFPKKNAKTTEARSLPNQLLSMALAFHLIGEAPPLYVQLDAKTMALIEDPVSKYHWRFLRSMVPSAVLFPLLFLFCQMSYQLSVENNALKPRDERGQLASLILFHCTNDVIVREVLFADKELRERHIVKDPDNIWLLNVILKLLSRPLNAPAELSPNRIQLLKAEAIFEAMDKWLVHRGGALYLEVQILRQHQKLVKRAKKPPLPRLADARAATDYDAALSLAPVPLDDATLAAAALSASDKIGILVTHRLFRRCARPAFLAPDVPAPAARLERALAQREAADLALAHLLAASITCVPSPPIAAALCGAVVSRVCEQLELDCAATTVAEYTTTFSGPTVATFLRRVLTAPLTPSSVYARYLRSLVRQLELLLAACQADPAARPERAALRRKLALRLQLVSIAASVTNYTLPYRNGIVKLLVALLGTPVVAAGAGLTLFAWILDLVPLVPSTVFADIDPSDLIAGLGLPPELARRVYVLLPKAAVGARPLALAGKRKMDPWARLEGFPDLPSDGLAPAPHLAKAKRRRVWRAL</sequence>